<evidence type="ECO:0000313" key="2">
    <source>
        <dbReference type="EMBL" id="OHA21230.1"/>
    </source>
</evidence>
<feature type="transmembrane region" description="Helical" evidence="1">
    <location>
        <begin position="7"/>
        <end position="25"/>
    </location>
</feature>
<dbReference type="AlphaFoldDB" id="A0A1G2MBF0"/>
<evidence type="ECO:0000313" key="3">
    <source>
        <dbReference type="Proteomes" id="UP000178121"/>
    </source>
</evidence>
<keyword evidence="1" id="KW-0812">Transmembrane</keyword>
<organism evidence="2 3">
    <name type="scientific">Candidatus Taylorbacteria bacterium RIFCSPHIGHO2_01_FULL_51_15</name>
    <dbReference type="NCBI Taxonomy" id="1802304"/>
    <lineage>
        <taxon>Bacteria</taxon>
        <taxon>Candidatus Tayloriibacteriota</taxon>
    </lineage>
</organism>
<comment type="caution">
    <text evidence="2">The sequence shown here is derived from an EMBL/GenBank/DDBJ whole genome shotgun (WGS) entry which is preliminary data.</text>
</comment>
<gene>
    <name evidence="2" type="ORF">A2849_00325</name>
</gene>
<dbReference type="EMBL" id="MHRI01000011">
    <property type="protein sequence ID" value="OHA21230.1"/>
    <property type="molecule type" value="Genomic_DNA"/>
</dbReference>
<proteinExistence type="predicted"/>
<keyword evidence="1" id="KW-1133">Transmembrane helix</keyword>
<evidence type="ECO:0000256" key="1">
    <source>
        <dbReference type="SAM" id="Phobius"/>
    </source>
</evidence>
<name>A0A1G2MBF0_9BACT</name>
<reference evidence="2 3" key="1">
    <citation type="journal article" date="2016" name="Nat. Commun.">
        <title>Thousands of microbial genomes shed light on interconnected biogeochemical processes in an aquifer system.</title>
        <authorList>
            <person name="Anantharaman K."/>
            <person name="Brown C.T."/>
            <person name="Hug L.A."/>
            <person name="Sharon I."/>
            <person name="Castelle C.J."/>
            <person name="Probst A.J."/>
            <person name="Thomas B.C."/>
            <person name="Singh A."/>
            <person name="Wilkins M.J."/>
            <person name="Karaoz U."/>
            <person name="Brodie E.L."/>
            <person name="Williams K.H."/>
            <person name="Hubbard S.S."/>
            <person name="Banfield J.F."/>
        </authorList>
    </citation>
    <scope>NUCLEOTIDE SEQUENCE [LARGE SCALE GENOMIC DNA]</scope>
</reference>
<keyword evidence="1" id="KW-0472">Membrane</keyword>
<protein>
    <submittedName>
        <fullName evidence="2">Uncharacterized protein</fullName>
    </submittedName>
</protein>
<accession>A0A1G2MBF0</accession>
<dbReference type="Proteomes" id="UP000178121">
    <property type="component" value="Unassembled WGS sequence"/>
</dbReference>
<sequence length="121" mass="13137">MEHKNRTLYIILGVIGLLLIGWVFWGGGSSDGGVGQNPLTERELKARPALSQDELLGKAQPPQGTKTDIAAYKTHILSRANSSKPLTAEEKQSISIVMLSEAHLYGFTESERTAIFGALSR</sequence>